<dbReference type="Pfam" id="PF02875">
    <property type="entry name" value="Mur_ligase_C"/>
    <property type="match status" value="1"/>
</dbReference>
<feature type="domain" description="Mur ligase C-terminal" evidence="10">
    <location>
        <begin position="293"/>
        <end position="415"/>
    </location>
</feature>
<evidence type="ECO:0000256" key="3">
    <source>
        <dbReference type="ARBA" id="ARBA00013025"/>
    </source>
</evidence>
<keyword evidence="5" id="KW-0479">Metal-binding</keyword>
<evidence type="ECO:0000256" key="2">
    <source>
        <dbReference type="ARBA" id="ARBA00008276"/>
    </source>
</evidence>
<reference evidence="12" key="1">
    <citation type="submission" date="2020-05" db="EMBL/GenBank/DDBJ databases">
        <authorList>
            <person name="Chiriac C."/>
            <person name="Salcher M."/>
            <person name="Ghai R."/>
            <person name="Kavagutti S V."/>
        </authorList>
    </citation>
    <scope>NUCLEOTIDE SEQUENCE</scope>
</reference>
<evidence type="ECO:0000256" key="9">
    <source>
        <dbReference type="ARBA" id="ARBA00047493"/>
    </source>
</evidence>
<dbReference type="Gene3D" id="3.90.190.20">
    <property type="entry name" value="Mur ligase, C-terminal domain"/>
    <property type="match status" value="1"/>
</dbReference>
<dbReference type="InterPro" id="IPR036565">
    <property type="entry name" value="Mur-like_cat_sf"/>
</dbReference>
<dbReference type="InterPro" id="IPR004101">
    <property type="entry name" value="Mur_ligase_C"/>
</dbReference>
<evidence type="ECO:0000256" key="6">
    <source>
        <dbReference type="ARBA" id="ARBA00022741"/>
    </source>
</evidence>
<organism evidence="12">
    <name type="scientific">freshwater metagenome</name>
    <dbReference type="NCBI Taxonomy" id="449393"/>
    <lineage>
        <taxon>unclassified sequences</taxon>
        <taxon>metagenomes</taxon>
        <taxon>ecological metagenomes</taxon>
    </lineage>
</organism>
<protein>
    <recommendedName>
        <fullName evidence="3">tetrahydrofolate synthase</fullName>
        <ecNumber evidence="3">6.3.2.17</ecNumber>
    </recommendedName>
</protein>
<dbReference type="SUPFAM" id="SSF53244">
    <property type="entry name" value="MurD-like peptide ligases, peptide-binding domain"/>
    <property type="match status" value="1"/>
</dbReference>
<dbReference type="PIRSF" id="PIRSF001563">
    <property type="entry name" value="Folylpolyglu_synth"/>
    <property type="match status" value="1"/>
</dbReference>
<dbReference type="PROSITE" id="PS01011">
    <property type="entry name" value="FOLYLPOLYGLU_SYNT_1"/>
    <property type="match status" value="1"/>
</dbReference>
<feature type="domain" description="Mur ligase central" evidence="11">
    <location>
        <begin position="130"/>
        <end position="268"/>
    </location>
</feature>
<evidence type="ECO:0000259" key="11">
    <source>
        <dbReference type="Pfam" id="PF08245"/>
    </source>
</evidence>
<accession>A0A6J6DS35</accession>
<dbReference type="EC" id="6.3.2.17" evidence="3"/>
<dbReference type="PANTHER" id="PTHR11136">
    <property type="entry name" value="FOLYLPOLYGLUTAMATE SYNTHASE-RELATED"/>
    <property type="match status" value="1"/>
</dbReference>
<dbReference type="EMBL" id="CAEZTS010000004">
    <property type="protein sequence ID" value="CAB4565715.1"/>
    <property type="molecule type" value="Genomic_DNA"/>
</dbReference>
<gene>
    <name evidence="12" type="ORF">UFOPK1722_00073</name>
</gene>
<keyword evidence="6" id="KW-0547">Nucleotide-binding</keyword>
<dbReference type="InterPro" id="IPR013221">
    <property type="entry name" value="Mur_ligase_cen"/>
</dbReference>
<dbReference type="Gene3D" id="3.40.1190.10">
    <property type="entry name" value="Mur-like, catalytic domain"/>
    <property type="match status" value="1"/>
</dbReference>
<dbReference type="GO" id="GO:0008841">
    <property type="term" value="F:dihydrofolate synthase activity"/>
    <property type="evidence" value="ECO:0007669"/>
    <property type="project" value="TreeGrafter"/>
</dbReference>
<evidence type="ECO:0000256" key="4">
    <source>
        <dbReference type="ARBA" id="ARBA00022598"/>
    </source>
</evidence>
<proteinExistence type="inferred from homology"/>
<evidence type="ECO:0000313" key="12">
    <source>
        <dbReference type="EMBL" id="CAB4565715.1"/>
    </source>
</evidence>
<evidence type="ECO:0000256" key="5">
    <source>
        <dbReference type="ARBA" id="ARBA00022723"/>
    </source>
</evidence>
<evidence type="ECO:0000256" key="1">
    <source>
        <dbReference type="ARBA" id="ARBA00001946"/>
    </source>
</evidence>
<dbReference type="GO" id="GO:0046872">
    <property type="term" value="F:metal ion binding"/>
    <property type="evidence" value="ECO:0007669"/>
    <property type="project" value="UniProtKB-KW"/>
</dbReference>
<name>A0A6J6DS35_9ZZZZ</name>
<sequence>MTYEQALAYLDDRASYQKTGRIESPSLDVITRLCELMGDPQHCAPVVHITGTNGKGSTAQMVTRLLMASGLRVGTYTSPHLERVNERFTIDGSPISDEAFAEQIAAVSDLEMLSGIRPGYFDICTAAAFRWFADEAVDVMVIEVGLLGRWDATNVVNAQVAVITNIGLDHTEFAGPTKADVAREKAGIIKPGSAVVCGETAPELVEIFADAGGASLLVRGTDFDVDSNQLALGGRLVGVRTPTTIYSDVVVPLHGRHQADNAVVAITAVETFFARPLSQEVIDEGLASVSMPGRFEVMGHQPLVIIDGAHNPAGADVCAAVFFEDFDPAGRRVLVVGCLKGRDPDDMLSALRADEFDLVICCPAPSPRGMPATDLVEAARRVGCDTVESAVSVERGIDRALNEAGPDDAILVTGSLYVVGAARPHVTKILP</sequence>
<dbReference type="Pfam" id="PF08245">
    <property type="entry name" value="Mur_ligase_M"/>
    <property type="match status" value="1"/>
</dbReference>
<dbReference type="InterPro" id="IPR001645">
    <property type="entry name" value="Folylpolyglutamate_synth"/>
</dbReference>
<dbReference type="GO" id="GO:0004326">
    <property type="term" value="F:tetrahydrofolylpolyglutamate synthase activity"/>
    <property type="evidence" value="ECO:0007669"/>
    <property type="project" value="UniProtKB-EC"/>
</dbReference>
<dbReference type="PANTHER" id="PTHR11136:SF0">
    <property type="entry name" value="DIHYDROFOLATE SYNTHETASE-RELATED"/>
    <property type="match status" value="1"/>
</dbReference>
<dbReference type="GO" id="GO:0005524">
    <property type="term" value="F:ATP binding"/>
    <property type="evidence" value="ECO:0007669"/>
    <property type="project" value="UniProtKB-KW"/>
</dbReference>
<comment type="catalytic activity">
    <reaction evidence="9">
        <text>(6S)-5,6,7,8-tetrahydrofolyl-(gamma-L-Glu)(n) + L-glutamate + ATP = (6S)-5,6,7,8-tetrahydrofolyl-(gamma-L-Glu)(n+1) + ADP + phosphate + H(+)</text>
        <dbReference type="Rhea" id="RHEA:10580"/>
        <dbReference type="Rhea" id="RHEA-COMP:14738"/>
        <dbReference type="Rhea" id="RHEA-COMP:14740"/>
        <dbReference type="ChEBI" id="CHEBI:15378"/>
        <dbReference type="ChEBI" id="CHEBI:29985"/>
        <dbReference type="ChEBI" id="CHEBI:30616"/>
        <dbReference type="ChEBI" id="CHEBI:43474"/>
        <dbReference type="ChEBI" id="CHEBI:141005"/>
        <dbReference type="ChEBI" id="CHEBI:456216"/>
        <dbReference type="EC" id="6.3.2.17"/>
    </reaction>
</comment>
<dbReference type="FunFam" id="3.40.1190.10:FF:000011">
    <property type="entry name" value="Folylpolyglutamate synthase/dihydrofolate synthase"/>
    <property type="match status" value="1"/>
</dbReference>
<keyword evidence="8" id="KW-0460">Magnesium</keyword>
<dbReference type="AlphaFoldDB" id="A0A6J6DS35"/>
<dbReference type="NCBIfam" id="TIGR01499">
    <property type="entry name" value="folC"/>
    <property type="match status" value="1"/>
</dbReference>
<evidence type="ECO:0000259" key="10">
    <source>
        <dbReference type="Pfam" id="PF02875"/>
    </source>
</evidence>
<keyword evidence="7" id="KW-0067">ATP-binding</keyword>
<dbReference type="InterPro" id="IPR018109">
    <property type="entry name" value="Folylpolyglutamate_synth_CS"/>
</dbReference>
<comment type="cofactor">
    <cofactor evidence="1">
        <name>Mg(2+)</name>
        <dbReference type="ChEBI" id="CHEBI:18420"/>
    </cofactor>
</comment>
<dbReference type="SUPFAM" id="SSF53623">
    <property type="entry name" value="MurD-like peptide ligases, catalytic domain"/>
    <property type="match status" value="1"/>
</dbReference>
<dbReference type="InterPro" id="IPR036615">
    <property type="entry name" value="Mur_ligase_C_dom_sf"/>
</dbReference>
<comment type="similarity">
    <text evidence="2">Belongs to the folylpolyglutamate synthase family.</text>
</comment>
<evidence type="ECO:0000256" key="7">
    <source>
        <dbReference type="ARBA" id="ARBA00022840"/>
    </source>
</evidence>
<keyword evidence="4" id="KW-0436">Ligase</keyword>
<evidence type="ECO:0000256" key="8">
    <source>
        <dbReference type="ARBA" id="ARBA00022842"/>
    </source>
</evidence>
<dbReference type="GO" id="GO:0005737">
    <property type="term" value="C:cytoplasm"/>
    <property type="evidence" value="ECO:0007669"/>
    <property type="project" value="TreeGrafter"/>
</dbReference>